<evidence type="ECO:0000313" key="3">
    <source>
        <dbReference type="Proteomes" id="UP000431901"/>
    </source>
</evidence>
<keyword evidence="1" id="KW-1133">Transmembrane helix</keyword>
<keyword evidence="1" id="KW-0472">Membrane</keyword>
<dbReference type="EMBL" id="WUTW01000001">
    <property type="protein sequence ID" value="MXQ63278.1"/>
    <property type="molecule type" value="Genomic_DNA"/>
</dbReference>
<gene>
    <name evidence="2" type="ORF">GQ466_04460</name>
</gene>
<organism evidence="2 3">
    <name type="scientific">Actinomadura rayongensis</name>
    <dbReference type="NCBI Taxonomy" id="1429076"/>
    <lineage>
        <taxon>Bacteria</taxon>
        <taxon>Bacillati</taxon>
        <taxon>Actinomycetota</taxon>
        <taxon>Actinomycetes</taxon>
        <taxon>Streptosporangiales</taxon>
        <taxon>Thermomonosporaceae</taxon>
        <taxon>Actinomadura</taxon>
    </lineage>
</organism>
<name>A0A6I4W1T1_9ACTN</name>
<dbReference type="Pfam" id="PF11255">
    <property type="entry name" value="DUF3054"/>
    <property type="match status" value="1"/>
</dbReference>
<feature type="transmembrane region" description="Helical" evidence="1">
    <location>
        <begin position="88"/>
        <end position="113"/>
    </location>
</feature>
<keyword evidence="3" id="KW-1185">Reference proteome</keyword>
<evidence type="ECO:0000313" key="2">
    <source>
        <dbReference type="EMBL" id="MXQ63278.1"/>
    </source>
</evidence>
<evidence type="ECO:0000256" key="1">
    <source>
        <dbReference type="SAM" id="Phobius"/>
    </source>
</evidence>
<accession>A0A6I4W1T1</accession>
<comment type="caution">
    <text evidence="2">The sequence shown here is derived from an EMBL/GenBank/DDBJ whole genome shotgun (WGS) entry which is preliminary data.</text>
</comment>
<feature type="transmembrane region" description="Helical" evidence="1">
    <location>
        <begin position="31"/>
        <end position="52"/>
    </location>
</feature>
<dbReference type="RefSeq" id="WP_161101465.1">
    <property type="nucleotide sequence ID" value="NZ_JBHLYI010000002.1"/>
</dbReference>
<dbReference type="InterPro" id="IPR021414">
    <property type="entry name" value="DUF3054"/>
</dbReference>
<keyword evidence="1" id="KW-0812">Transmembrane</keyword>
<dbReference type="OrthoDB" id="3698172at2"/>
<protein>
    <submittedName>
        <fullName evidence="2">DUF3054 family protein</fullName>
    </submittedName>
</protein>
<sequence length="115" mass="12119">MIRVLGAVADVLCVLVFVVIGRSTHEGVGGVLDVGSTAWPFLIGLVVGWAVSRAWVRPFVLWPVGVCVWVSTVVVGMVLRAVSGQGTAAAFVVVAFVFLGFALLGWRGVVALVRR</sequence>
<dbReference type="Proteomes" id="UP000431901">
    <property type="component" value="Unassembled WGS sequence"/>
</dbReference>
<dbReference type="AlphaFoldDB" id="A0A6I4W1T1"/>
<reference evidence="2 3" key="1">
    <citation type="submission" date="2019-12" db="EMBL/GenBank/DDBJ databases">
        <title>Nocardia macrotermitis sp. nov. and Nocardia aurantia sp. nov., isolated from the gut of the fungus growing-termite Macrotermes natalensis.</title>
        <authorList>
            <person name="Christine B."/>
            <person name="Rene B."/>
        </authorList>
    </citation>
    <scope>NUCLEOTIDE SEQUENCE [LARGE SCALE GENOMIC DNA]</scope>
    <source>
        <strain evidence="2 3">DSM 102126</strain>
    </source>
</reference>
<proteinExistence type="predicted"/>
<feature type="transmembrane region" description="Helical" evidence="1">
    <location>
        <begin position="59"/>
        <end position="82"/>
    </location>
</feature>